<name>A0A937CW32_9BURK</name>
<comment type="caution">
    <text evidence="1">The sequence shown here is derived from an EMBL/GenBank/DDBJ whole genome shotgun (WGS) entry which is preliminary data.</text>
</comment>
<reference evidence="1 2" key="1">
    <citation type="journal article" date="2017" name="Int. J. Syst. Evol. Microbiol.">
        <title>Ramlibacter monticola sp. nov., isolated from forest soil.</title>
        <authorList>
            <person name="Chaudhary D.K."/>
            <person name="Kim J."/>
        </authorList>
    </citation>
    <scope>NUCLEOTIDE SEQUENCE [LARGE SCALE GENOMIC DNA]</scope>
    <source>
        <strain evidence="1 2">KACC 19175</strain>
    </source>
</reference>
<keyword evidence="2" id="KW-1185">Reference proteome</keyword>
<proteinExistence type="predicted"/>
<sequence>MRDILQRLPEHPASALNELLPHRWKSQD</sequence>
<accession>A0A937CW32</accession>
<dbReference type="Proteomes" id="UP000599109">
    <property type="component" value="Unassembled WGS sequence"/>
</dbReference>
<evidence type="ECO:0008006" key="3">
    <source>
        <dbReference type="Google" id="ProtNLM"/>
    </source>
</evidence>
<evidence type="ECO:0000313" key="2">
    <source>
        <dbReference type="Proteomes" id="UP000599109"/>
    </source>
</evidence>
<gene>
    <name evidence="1" type="ORF">JJ685_23520</name>
</gene>
<dbReference type="AlphaFoldDB" id="A0A937CW32"/>
<organism evidence="1 2">
    <name type="scientific">Ramlibacter monticola</name>
    <dbReference type="NCBI Taxonomy" id="1926872"/>
    <lineage>
        <taxon>Bacteria</taxon>
        <taxon>Pseudomonadati</taxon>
        <taxon>Pseudomonadota</taxon>
        <taxon>Betaproteobacteria</taxon>
        <taxon>Burkholderiales</taxon>
        <taxon>Comamonadaceae</taxon>
        <taxon>Ramlibacter</taxon>
    </lineage>
</organism>
<protein>
    <recommendedName>
        <fullName evidence="3">Transposase domain-containing protein</fullName>
    </recommendedName>
</protein>
<dbReference type="EMBL" id="JAEQNE010000007">
    <property type="protein sequence ID" value="MBL0394129.1"/>
    <property type="molecule type" value="Genomic_DNA"/>
</dbReference>
<evidence type="ECO:0000313" key="1">
    <source>
        <dbReference type="EMBL" id="MBL0394129.1"/>
    </source>
</evidence>
<dbReference type="RefSeq" id="WP_201676952.1">
    <property type="nucleotide sequence ID" value="NZ_JAEQNE010000007.1"/>
</dbReference>